<reference evidence="5" key="1">
    <citation type="journal article" date="2023" name="Comput. Struct. Biotechnol. J.">
        <title>Discovery of a novel marine Bacteroidetes with a rich repertoire of carbohydrate-active enzymes.</title>
        <authorList>
            <person name="Chen B."/>
            <person name="Liu G."/>
            <person name="Chen Q."/>
            <person name="Wang H."/>
            <person name="Liu L."/>
            <person name="Tang K."/>
        </authorList>
    </citation>
    <scope>NUCLEOTIDE SEQUENCE</scope>
    <source>
        <strain evidence="5">TK19036</strain>
    </source>
</reference>
<dbReference type="PROSITE" id="PS51118">
    <property type="entry name" value="HTH_HXLR"/>
    <property type="match status" value="1"/>
</dbReference>
<dbReference type="InterPro" id="IPR036390">
    <property type="entry name" value="WH_DNA-bd_sf"/>
</dbReference>
<dbReference type="PANTHER" id="PTHR33204:SF29">
    <property type="entry name" value="TRANSCRIPTIONAL REGULATOR"/>
    <property type="match status" value="1"/>
</dbReference>
<organism evidence="5">
    <name type="scientific">Roseihalotalea indica</name>
    <dbReference type="NCBI Taxonomy" id="2867963"/>
    <lineage>
        <taxon>Bacteria</taxon>
        <taxon>Pseudomonadati</taxon>
        <taxon>Bacteroidota</taxon>
        <taxon>Cytophagia</taxon>
        <taxon>Cytophagales</taxon>
        <taxon>Catalimonadaceae</taxon>
        <taxon>Roseihalotalea</taxon>
    </lineage>
</organism>
<protein>
    <submittedName>
        <fullName evidence="5">Helix-turn-helix domain-containing protein</fullName>
    </submittedName>
</protein>
<evidence type="ECO:0000256" key="3">
    <source>
        <dbReference type="ARBA" id="ARBA00023163"/>
    </source>
</evidence>
<evidence type="ECO:0000256" key="1">
    <source>
        <dbReference type="ARBA" id="ARBA00023015"/>
    </source>
</evidence>
<dbReference type="PANTHER" id="PTHR33204">
    <property type="entry name" value="TRANSCRIPTIONAL REGULATOR, MARR FAMILY"/>
    <property type="match status" value="1"/>
</dbReference>
<dbReference type="Gene3D" id="1.10.10.10">
    <property type="entry name" value="Winged helix-like DNA-binding domain superfamily/Winged helix DNA-binding domain"/>
    <property type="match status" value="1"/>
</dbReference>
<keyword evidence="3" id="KW-0804">Transcription</keyword>
<dbReference type="SUPFAM" id="SSF46785">
    <property type="entry name" value="Winged helix' DNA-binding domain"/>
    <property type="match status" value="1"/>
</dbReference>
<dbReference type="GO" id="GO:0003677">
    <property type="term" value="F:DNA binding"/>
    <property type="evidence" value="ECO:0007669"/>
    <property type="project" value="UniProtKB-KW"/>
</dbReference>
<keyword evidence="1" id="KW-0805">Transcription regulation</keyword>
<evidence type="ECO:0000256" key="2">
    <source>
        <dbReference type="ARBA" id="ARBA00023125"/>
    </source>
</evidence>
<keyword evidence="2" id="KW-0238">DNA-binding</keyword>
<dbReference type="InterPro" id="IPR036388">
    <property type="entry name" value="WH-like_DNA-bd_sf"/>
</dbReference>
<gene>
    <name evidence="5" type="ORF">K4G66_14680</name>
</gene>
<accession>A0AA49PZS8</accession>
<name>A0AA49PZS8_9BACT</name>
<dbReference type="AlphaFoldDB" id="A0AA49PZS8"/>
<sequence>MLTQEGCPENVLAIKDALEALEGRWKLLILLSLSGGKKRFKQLSREVQGITDKMLSKELKLLEINKLVTRTVHDTFPPTVEYSITEHGKSLQSLLDELYQWGLKHRKEVMGK</sequence>
<evidence type="ECO:0000313" key="5">
    <source>
        <dbReference type="EMBL" id="WKN39936.1"/>
    </source>
</evidence>
<dbReference type="InterPro" id="IPR002577">
    <property type="entry name" value="HTH_HxlR"/>
</dbReference>
<feature type="domain" description="HTH hxlR-type" evidence="4">
    <location>
        <begin position="7"/>
        <end position="110"/>
    </location>
</feature>
<evidence type="ECO:0000259" key="4">
    <source>
        <dbReference type="PROSITE" id="PS51118"/>
    </source>
</evidence>
<reference evidence="5" key="2">
    <citation type="journal article" date="2024" name="Antonie Van Leeuwenhoek">
        <title>Roseihalotalea indica gen. nov., sp. nov., a halophilic Bacteroidetes from mesopelagic Southwest Indian Ocean with higher carbohydrate metabolic potential.</title>
        <authorList>
            <person name="Chen B."/>
            <person name="Zhang M."/>
            <person name="Lin D."/>
            <person name="Ye J."/>
            <person name="Tang K."/>
        </authorList>
    </citation>
    <scope>NUCLEOTIDE SEQUENCE</scope>
    <source>
        <strain evidence="5">TK19036</strain>
    </source>
</reference>
<dbReference type="Pfam" id="PF01638">
    <property type="entry name" value="HxlR"/>
    <property type="match status" value="1"/>
</dbReference>
<proteinExistence type="predicted"/>
<dbReference type="EMBL" id="CP120682">
    <property type="protein sequence ID" value="WKN39936.1"/>
    <property type="molecule type" value="Genomic_DNA"/>
</dbReference>